<gene>
    <name evidence="1" type="ORF">HLVA_11700</name>
</gene>
<dbReference type="SUPFAM" id="SSF53927">
    <property type="entry name" value="Cytidine deaminase-like"/>
    <property type="match status" value="1"/>
</dbReference>
<organism evidence="1 2">
    <name type="scientific">Haliovirga abyssi</name>
    <dbReference type="NCBI Taxonomy" id="2996794"/>
    <lineage>
        <taxon>Bacteria</taxon>
        <taxon>Fusobacteriati</taxon>
        <taxon>Fusobacteriota</taxon>
        <taxon>Fusobacteriia</taxon>
        <taxon>Fusobacteriales</taxon>
        <taxon>Haliovirgaceae</taxon>
        <taxon>Haliovirga</taxon>
    </lineage>
</organism>
<dbReference type="InterPro" id="IPR016193">
    <property type="entry name" value="Cytidine_deaminase-like"/>
</dbReference>
<evidence type="ECO:0000313" key="1">
    <source>
        <dbReference type="EMBL" id="BDU50601.1"/>
    </source>
</evidence>
<evidence type="ECO:0008006" key="3">
    <source>
        <dbReference type="Google" id="ProtNLM"/>
    </source>
</evidence>
<dbReference type="EMBL" id="AP027059">
    <property type="protein sequence ID" value="BDU50601.1"/>
    <property type="molecule type" value="Genomic_DNA"/>
</dbReference>
<proteinExistence type="predicted"/>
<dbReference type="InterPro" id="IPR015067">
    <property type="entry name" value="DUF1893_TM1506-like"/>
</dbReference>
<reference evidence="1 2" key="1">
    <citation type="submission" date="2022-11" db="EMBL/GenBank/DDBJ databases">
        <title>Haliovirga abyssi gen. nov., sp. nov., a mesophilic fermentative bacterium isolated from the Iheya North hydrothermal field and the proposal of Haliovirgaceae fam. nov.</title>
        <authorList>
            <person name="Miyazaki U."/>
            <person name="Tame A."/>
            <person name="Miyazaki J."/>
            <person name="Takai K."/>
            <person name="Sawayama S."/>
            <person name="Kitajima M."/>
            <person name="Okamoto A."/>
            <person name="Nakagawa S."/>
        </authorList>
    </citation>
    <scope>NUCLEOTIDE SEQUENCE [LARGE SCALE GENOMIC DNA]</scope>
    <source>
        <strain evidence="1 2">IC12</strain>
    </source>
</reference>
<dbReference type="GO" id="GO:0003824">
    <property type="term" value="F:catalytic activity"/>
    <property type="evidence" value="ECO:0007669"/>
    <property type="project" value="InterPro"/>
</dbReference>
<protein>
    <recommendedName>
        <fullName evidence="3">DUF1893 domain-containing protein</fullName>
    </recommendedName>
</protein>
<keyword evidence="2" id="KW-1185">Reference proteome</keyword>
<dbReference type="Gene3D" id="3.40.140.30">
    <property type="entry name" value="Hypothetical protein TM1506"/>
    <property type="match status" value="1"/>
</dbReference>
<dbReference type="InterPro" id="IPR037081">
    <property type="entry name" value="Hyp_TM1506"/>
</dbReference>
<dbReference type="AlphaFoldDB" id="A0AAU9DAH7"/>
<dbReference type="Pfam" id="PF08973">
    <property type="entry name" value="TM1506"/>
    <property type="match status" value="1"/>
</dbReference>
<accession>A0AAU9DAH7</accession>
<evidence type="ECO:0000313" key="2">
    <source>
        <dbReference type="Proteomes" id="UP001321582"/>
    </source>
</evidence>
<name>A0AAU9DAH7_9FUSO</name>
<sequence length="122" mass="14715">MQDTMRILKNNEIIFRSRKKWIYPLFDAEIFIEKFNLNTEEIEIEDKIIGKAAAAFIIKMNVKKIYAHLLSELAKELLEKYNIEYKYDKIVKRINCKTEELFNKEDDVEKIVKILKERVKEN</sequence>
<dbReference type="Proteomes" id="UP001321582">
    <property type="component" value="Chromosome"/>
</dbReference>
<dbReference type="KEGG" id="haby:HLVA_11700"/>